<evidence type="ECO:0000313" key="1">
    <source>
        <dbReference type="EMBL" id="VDM05524.1"/>
    </source>
</evidence>
<protein>
    <submittedName>
        <fullName evidence="3">C2H2-type domain-containing protein</fullName>
    </submittedName>
</protein>
<name>A0A183TRP0_SCHSO</name>
<accession>A0A183TRP0</accession>
<dbReference type="AlphaFoldDB" id="A0A183TRP0"/>
<reference evidence="1 2" key="2">
    <citation type="submission" date="2018-11" db="EMBL/GenBank/DDBJ databases">
        <authorList>
            <consortium name="Pathogen Informatics"/>
        </authorList>
    </citation>
    <scope>NUCLEOTIDE SEQUENCE [LARGE SCALE GENOMIC DNA]</scope>
    <source>
        <strain evidence="1 2">NST_G2</strain>
    </source>
</reference>
<proteinExistence type="predicted"/>
<gene>
    <name evidence="1" type="ORF">SSLN_LOCUS19138</name>
</gene>
<dbReference type="Proteomes" id="UP000275846">
    <property type="component" value="Unassembled WGS sequence"/>
</dbReference>
<dbReference type="WBParaSite" id="SSLN_0001986201-mRNA-1">
    <property type="protein sequence ID" value="SSLN_0001986201-mRNA-1"/>
    <property type="gene ID" value="SSLN_0001986201"/>
</dbReference>
<sequence length="96" mass="11053">MSLQGLADREDKNDFKQSLKQLQRNLPTLEDLVHRTEAGELVPGAPKYTHHVHLNSPHCPHTFNHRMGILGHMRIHENLQQNITGLYRIIASLHHV</sequence>
<keyword evidence="2" id="KW-1185">Reference proteome</keyword>
<evidence type="ECO:0000313" key="2">
    <source>
        <dbReference type="Proteomes" id="UP000275846"/>
    </source>
</evidence>
<reference evidence="3" key="1">
    <citation type="submission" date="2016-06" db="UniProtKB">
        <authorList>
            <consortium name="WormBaseParasite"/>
        </authorList>
    </citation>
    <scope>IDENTIFICATION</scope>
</reference>
<organism evidence="3">
    <name type="scientific">Schistocephalus solidus</name>
    <name type="common">Tapeworm</name>
    <dbReference type="NCBI Taxonomy" id="70667"/>
    <lineage>
        <taxon>Eukaryota</taxon>
        <taxon>Metazoa</taxon>
        <taxon>Spiralia</taxon>
        <taxon>Lophotrochozoa</taxon>
        <taxon>Platyhelminthes</taxon>
        <taxon>Cestoda</taxon>
        <taxon>Eucestoda</taxon>
        <taxon>Diphyllobothriidea</taxon>
        <taxon>Diphyllobothriidae</taxon>
        <taxon>Schistocephalus</taxon>
    </lineage>
</organism>
<evidence type="ECO:0000313" key="3">
    <source>
        <dbReference type="WBParaSite" id="SSLN_0001986201-mRNA-1"/>
    </source>
</evidence>
<dbReference type="EMBL" id="UYSU01046401">
    <property type="protein sequence ID" value="VDM05524.1"/>
    <property type="molecule type" value="Genomic_DNA"/>
</dbReference>